<dbReference type="InterPro" id="IPR035220">
    <property type="entry name" value="DUF5330"/>
</dbReference>
<name>A0A1L3SQ34_9HYPH</name>
<dbReference type="RefSeq" id="WP_072603253.1">
    <property type="nucleotide sequence ID" value="NZ_CP018171.1"/>
</dbReference>
<dbReference type="OrthoDB" id="7923950at2"/>
<accession>A0A1L3SQ34</accession>
<dbReference type="EMBL" id="CP018171">
    <property type="protein sequence ID" value="APH71514.1"/>
    <property type="molecule type" value="Genomic_DNA"/>
</dbReference>
<dbReference type="STRING" id="1670800.BSQ44_09115"/>
<protein>
    <recommendedName>
        <fullName evidence="3">DUF5330 domain-containing protein</fullName>
    </recommendedName>
</protein>
<gene>
    <name evidence="1" type="ORF">BSQ44_09115</name>
</gene>
<dbReference type="KEGG" id="meso:BSQ44_09115"/>
<dbReference type="Pfam" id="PF17264">
    <property type="entry name" value="DUF5330"/>
    <property type="match status" value="1"/>
</dbReference>
<organism evidence="1 2">
    <name type="scientific">Aquibium oceanicum</name>
    <dbReference type="NCBI Taxonomy" id="1670800"/>
    <lineage>
        <taxon>Bacteria</taxon>
        <taxon>Pseudomonadati</taxon>
        <taxon>Pseudomonadota</taxon>
        <taxon>Alphaproteobacteria</taxon>
        <taxon>Hyphomicrobiales</taxon>
        <taxon>Phyllobacteriaceae</taxon>
        <taxon>Aquibium</taxon>
    </lineage>
</organism>
<keyword evidence="2" id="KW-1185">Reference proteome</keyword>
<sequence length="103" mass="11102">MGFLIRTIFWFSLVLLVLPLSPQDADGSSEAVGAFEALNAAREAVGDLSGMCERRPEVCETGRAAFHSIGIRAREGARIAYEFLDTQVEEPDETITTGGVPAE</sequence>
<proteinExistence type="predicted"/>
<dbReference type="AlphaFoldDB" id="A0A1L3SQ34"/>
<evidence type="ECO:0008006" key="3">
    <source>
        <dbReference type="Google" id="ProtNLM"/>
    </source>
</evidence>
<dbReference type="Proteomes" id="UP000182840">
    <property type="component" value="Chromosome"/>
</dbReference>
<evidence type="ECO:0000313" key="1">
    <source>
        <dbReference type="EMBL" id="APH71514.1"/>
    </source>
</evidence>
<evidence type="ECO:0000313" key="2">
    <source>
        <dbReference type="Proteomes" id="UP000182840"/>
    </source>
</evidence>
<reference evidence="2" key="1">
    <citation type="submission" date="2016-11" db="EMBL/GenBank/DDBJ databases">
        <title>Mesorhizobium oceanicum sp. nov., isolated from deep seawater in South China Sea.</title>
        <authorList>
            <person name="Fu G.-Y."/>
        </authorList>
    </citation>
    <scope>NUCLEOTIDE SEQUENCE [LARGE SCALE GENOMIC DNA]</scope>
    <source>
        <strain evidence="2">B7</strain>
    </source>
</reference>